<evidence type="ECO:0000256" key="1">
    <source>
        <dbReference type="SAM" id="MobiDB-lite"/>
    </source>
</evidence>
<keyword evidence="4" id="KW-1185">Reference proteome</keyword>
<keyword evidence="2" id="KW-0472">Membrane</keyword>
<reference evidence="3 4" key="1">
    <citation type="submission" date="2017-04" db="EMBL/GenBank/DDBJ databases">
        <title>The new phylogeny of genus Mycobacterium.</title>
        <authorList>
            <person name="Tortoli E."/>
            <person name="Trovato A."/>
            <person name="Cirillo D.M."/>
        </authorList>
    </citation>
    <scope>NUCLEOTIDE SEQUENCE [LARGE SCALE GENOMIC DNA]</scope>
    <source>
        <strain evidence="3 4">TBL 1200985</strain>
    </source>
</reference>
<evidence type="ECO:0000256" key="2">
    <source>
        <dbReference type="SAM" id="Phobius"/>
    </source>
</evidence>
<feature type="transmembrane region" description="Helical" evidence="2">
    <location>
        <begin position="20"/>
        <end position="38"/>
    </location>
</feature>
<name>A0A1X2LSK0_9MYCO</name>
<protein>
    <recommendedName>
        <fullName evidence="5">UsfY protein</fullName>
    </recommendedName>
</protein>
<keyword evidence="2" id="KW-0812">Transmembrane</keyword>
<organism evidence="3 4">
    <name type="scientific">Mycobacterium decipiens</name>
    <dbReference type="NCBI Taxonomy" id="1430326"/>
    <lineage>
        <taxon>Bacteria</taxon>
        <taxon>Bacillati</taxon>
        <taxon>Actinomycetota</taxon>
        <taxon>Actinomycetes</taxon>
        <taxon>Mycobacteriales</taxon>
        <taxon>Mycobacteriaceae</taxon>
        <taxon>Mycobacterium</taxon>
    </lineage>
</organism>
<dbReference type="Proteomes" id="UP000193247">
    <property type="component" value="Unassembled WGS sequence"/>
</dbReference>
<gene>
    <name evidence="3" type="ORF">B8W66_16050</name>
</gene>
<evidence type="ECO:0008006" key="5">
    <source>
        <dbReference type="Google" id="ProtNLM"/>
    </source>
</evidence>
<sequence>MDPRPYAEETSSGDERLPGLVVVGAVLAFVVGLANFAFGQIGVGIAAAIGGLMAFGSGLSWLAMERRQVRETEREWPTGHSRWSPTARPHR</sequence>
<dbReference type="AlphaFoldDB" id="A0A1X2LSK0"/>
<comment type="caution">
    <text evidence="3">The sequence shown here is derived from an EMBL/GenBank/DDBJ whole genome shotgun (WGS) entry which is preliminary data.</text>
</comment>
<dbReference type="STRING" id="1430326.B8W66_16050"/>
<evidence type="ECO:0000313" key="3">
    <source>
        <dbReference type="EMBL" id="OSC39714.1"/>
    </source>
</evidence>
<feature type="region of interest" description="Disordered" evidence="1">
    <location>
        <begin position="71"/>
        <end position="91"/>
    </location>
</feature>
<feature type="transmembrane region" description="Helical" evidence="2">
    <location>
        <begin position="44"/>
        <end position="64"/>
    </location>
</feature>
<proteinExistence type="predicted"/>
<evidence type="ECO:0000313" key="4">
    <source>
        <dbReference type="Proteomes" id="UP000193247"/>
    </source>
</evidence>
<dbReference type="EMBL" id="NCXP01000021">
    <property type="protein sequence ID" value="OSC39714.1"/>
    <property type="molecule type" value="Genomic_DNA"/>
</dbReference>
<accession>A0A1X2LSK0</accession>
<keyword evidence="2" id="KW-1133">Transmembrane helix</keyword>